<dbReference type="InterPro" id="IPR011042">
    <property type="entry name" value="6-blade_b-propeller_TolB-like"/>
</dbReference>
<dbReference type="AlphaFoldDB" id="A0A1M6NTL1"/>
<dbReference type="Gene3D" id="2.120.10.30">
    <property type="entry name" value="TolB, C-terminal domain"/>
    <property type="match status" value="1"/>
</dbReference>
<evidence type="ECO:0000313" key="2">
    <source>
        <dbReference type="EMBL" id="SHJ98985.1"/>
    </source>
</evidence>
<keyword evidence="1" id="KW-0472">Membrane</keyword>
<proteinExistence type="predicted"/>
<gene>
    <name evidence="2" type="ORF">SAMN05444280_1469</name>
</gene>
<dbReference type="Pfam" id="PF17170">
    <property type="entry name" value="DUF5128"/>
    <property type="match status" value="1"/>
</dbReference>
<dbReference type="STRING" id="1168035.SAMN05444280_1469"/>
<dbReference type="EMBL" id="FQZE01000046">
    <property type="protein sequence ID" value="SHJ98985.1"/>
    <property type="molecule type" value="Genomic_DNA"/>
</dbReference>
<sequence>MGKNLAIVFERNVIIPCLFVIVIYLFLMIGYNKSVSAQEQVVINPKINCNNEILFSDLFADINYIPLETKIENLISEPSKVRITDSLIFIKNHKPPALLVFNYSGNFIAKIGREGRGPAEYNWLRSFCIDEKNRHVFIYNKYPDKLLIYNYDGTFVKSHSYKKDIYMNDIEFFSDDKYVLMRDNRNGETPFSYEFYTSNHQLIEKKIKPLSFSMKGSFGLTEAFSYYAYNNIFIVKENLLNDTLYSISESLEFVPRYVFNFGRLTFPVEVQINSWEIALKAQSNGWESGSEMDKYIMPAGIFETHGHIILCYRLNEKFHWGYYNKKTKKACSYKNWGIRNDYDGGPDFHPIYQKNTLMLGFIHAYEFIEHVNSKAFKNSTPKYPEKKKELEKLANSLDENDNPVLMLVKLKE</sequence>
<evidence type="ECO:0000313" key="3">
    <source>
        <dbReference type="Proteomes" id="UP000184050"/>
    </source>
</evidence>
<protein>
    <submittedName>
        <fullName evidence="2">6-bladed beta-propeller protein</fullName>
    </submittedName>
</protein>
<keyword evidence="1" id="KW-0812">Transmembrane</keyword>
<accession>A0A1M6NTL1</accession>
<dbReference type="Proteomes" id="UP000184050">
    <property type="component" value="Unassembled WGS sequence"/>
</dbReference>
<feature type="transmembrane region" description="Helical" evidence="1">
    <location>
        <begin position="12"/>
        <end position="31"/>
    </location>
</feature>
<evidence type="ECO:0000256" key="1">
    <source>
        <dbReference type="SAM" id="Phobius"/>
    </source>
</evidence>
<keyword evidence="1" id="KW-1133">Transmembrane helix</keyword>
<keyword evidence="3" id="KW-1185">Reference proteome</keyword>
<reference evidence="2 3" key="1">
    <citation type="submission" date="2016-11" db="EMBL/GenBank/DDBJ databases">
        <authorList>
            <person name="Jaros S."/>
            <person name="Januszkiewicz K."/>
            <person name="Wedrychowicz H."/>
        </authorList>
    </citation>
    <scope>NUCLEOTIDE SEQUENCE [LARGE SCALE GENOMIC DNA]</scope>
    <source>
        <strain evidence="2 3">DSM 27063</strain>
    </source>
</reference>
<dbReference type="SUPFAM" id="SSF63825">
    <property type="entry name" value="YWTD domain"/>
    <property type="match status" value="1"/>
</dbReference>
<organism evidence="2 3">
    <name type="scientific">Tangfeifania diversioriginum</name>
    <dbReference type="NCBI Taxonomy" id="1168035"/>
    <lineage>
        <taxon>Bacteria</taxon>
        <taxon>Pseudomonadati</taxon>
        <taxon>Bacteroidota</taxon>
        <taxon>Bacteroidia</taxon>
        <taxon>Marinilabiliales</taxon>
        <taxon>Prolixibacteraceae</taxon>
        <taxon>Tangfeifania</taxon>
    </lineage>
</organism>
<name>A0A1M6NTL1_9BACT</name>